<dbReference type="OrthoDB" id="3786918at2759"/>
<proteinExistence type="predicted"/>
<dbReference type="EMBL" id="ML991838">
    <property type="protein sequence ID" value="KAF2230615.1"/>
    <property type="molecule type" value="Genomic_DNA"/>
</dbReference>
<dbReference type="PANTHER" id="PTHR42085:SF2">
    <property type="entry name" value="F-BOX DOMAIN-CONTAINING PROTEIN"/>
    <property type="match status" value="1"/>
</dbReference>
<protein>
    <submittedName>
        <fullName evidence="1">Uncharacterized protein</fullName>
    </submittedName>
</protein>
<evidence type="ECO:0000313" key="2">
    <source>
        <dbReference type="Proteomes" id="UP000800092"/>
    </source>
</evidence>
<gene>
    <name evidence="1" type="ORF">EV356DRAFT_508383</name>
</gene>
<name>A0A6A6GXY4_VIRVR</name>
<reference evidence="1" key="1">
    <citation type="journal article" date="2020" name="Stud. Mycol.">
        <title>101 Dothideomycetes genomes: a test case for predicting lifestyles and emergence of pathogens.</title>
        <authorList>
            <person name="Haridas S."/>
            <person name="Albert R."/>
            <person name="Binder M."/>
            <person name="Bloem J."/>
            <person name="Labutti K."/>
            <person name="Salamov A."/>
            <person name="Andreopoulos B."/>
            <person name="Baker S."/>
            <person name="Barry K."/>
            <person name="Bills G."/>
            <person name="Bluhm B."/>
            <person name="Cannon C."/>
            <person name="Castanera R."/>
            <person name="Culley D."/>
            <person name="Daum C."/>
            <person name="Ezra D."/>
            <person name="Gonzalez J."/>
            <person name="Henrissat B."/>
            <person name="Kuo A."/>
            <person name="Liang C."/>
            <person name="Lipzen A."/>
            <person name="Lutzoni F."/>
            <person name="Magnuson J."/>
            <person name="Mondo S."/>
            <person name="Nolan M."/>
            <person name="Ohm R."/>
            <person name="Pangilinan J."/>
            <person name="Park H.-J."/>
            <person name="Ramirez L."/>
            <person name="Alfaro M."/>
            <person name="Sun H."/>
            <person name="Tritt A."/>
            <person name="Yoshinaga Y."/>
            <person name="Zwiers L.-H."/>
            <person name="Turgeon B."/>
            <person name="Goodwin S."/>
            <person name="Spatafora J."/>
            <person name="Crous P."/>
            <person name="Grigoriev I."/>
        </authorList>
    </citation>
    <scope>NUCLEOTIDE SEQUENCE</scope>
    <source>
        <strain evidence="1">Tuck. ex Michener</strain>
    </source>
</reference>
<accession>A0A6A6GXY4</accession>
<dbReference type="AlphaFoldDB" id="A0A6A6GXY4"/>
<keyword evidence="2" id="KW-1185">Reference proteome</keyword>
<evidence type="ECO:0000313" key="1">
    <source>
        <dbReference type="EMBL" id="KAF2230615.1"/>
    </source>
</evidence>
<dbReference type="PANTHER" id="PTHR42085">
    <property type="entry name" value="F-BOX DOMAIN-CONTAINING PROTEIN"/>
    <property type="match status" value="1"/>
</dbReference>
<dbReference type="Proteomes" id="UP000800092">
    <property type="component" value="Unassembled WGS sequence"/>
</dbReference>
<sequence>MTERQRLNFLDLPAEIRVSILEYVFDANLQGDGFRNRAGSGGIVLDEDYTAAANMAPLLTCRHFYYDASCAAIARTPFVIRDTFTDVARQLASLHPKQVESIRSIAFLAGLRQFQKMQQWGSHPFGMPSLRLQSLAIVFHRSSYWHYPSDHNHEIVKLLRNLEGVEKIIFVRNGANIKGHFKTWYNRLIGFIMKEDHHRRYNCKPPVMEKVWWSWSYDDAAEAFYLEAKPAKPVMEEEKYMEMMKPLVLELTQRMENEEWDPDPRARNGF</sequence>
<organism evidence="1 2">
    <name type="scientific">Viridothelium virens</name>
    <name type="common">Speckled blister lichen</name>
    <name type="synonym">Trypethelium virens</name>
    <dbReference type="NCBI Taxonomy" id="1048519"/>
    <lineage>
        <taxon>Eukaryota</taxon>
        <taxon>Fungi</taxon>
        <taxon>Dikarya</taxon>
        <taxon>Ascomycota</taxon>
        <taxon>Pezizomycotina</taxon>
        <taxon>Dothideomycetes</taxon>
        <taxon>Dothideomycetes incertae sedis</taxon>
        <taxon>Trypetheliales</taxon>
        <taxon>Trypetheliaceae</taxon>
        <taxon>Viridothelium</taxon>
    </lineage>
</organism>
<dbReference type="InterPro" id="IPR038883">
    <property type="entry name" value="AN11006-like"/>
</dbReference>